<feature type="compositionally biased region" description="Low complexity" evidence="1">
    <location>
        <begin position="9"/>
        <end position="38"/>
    </location>
</feature>
<proteinExistence type="predicted"/>
<feature type="compositionally biased region" description="Pro residues" evidence="1">
    <location>
        <begin position="39"/>
        <end position="51"/>
    </location>
</feature>
<evidence type="ECO:0000313" key="3">
    <source>
        <dbReference type="EMBL" id="KPC66198.1"/>
    </source>
</evidence>
<dbReference type="PATRIC" id="fig|66876.3.peg.962"/>
<name>A0A0N0Y119_9ACTN</name>
<protein>
    <submittedName>
        <fullName evidence="3">Uncharacterized protein</fullName>
    </submittedName>
</protein>
<feature type="region of interest" description="Disordered" evidence="1">
    <location>
        <begin position="1"/>
        <end position="52"/>
    </location>
</feature>
<evidence type="ECO:0000313" key="4">
    <source>
        <dbReference type="Proteomes" id="UP000037982"/>
    </source>
</evidence>
<comment type="caution">
    <text evidence="3">The sequence shown here is derived from an EMBL/GenBank/DDBJ whole genome shotgun (WGS) entry which is preliminary data.</text>
</comment>
<keyword evidence="2" id="KW-1133">Transmembrane helix</keyword>
<accession>A0A0N0Y119</accession>
<dbReference type="Proteomes" id="UP000037982">
    <property type="component" value="Unassembled WGS sequence"/>
</dbReference>
<organism evidence="3 4">
    <name type="scientific">Streptomyces chattanoogensis</name>
    <dbReference type="NCBI Taxonomy" id="66876"/>
    <lineage>
        <taxon>Bacteria</taxon>
        <taxon>Bacillati</taxon>
        <taxon>Actinomycetota</taxon>
        <taxon>Actinomycetes</taxon>
        <taxon>Kitasatosporales</taxon>
        <taxon>Streptomycetaceae</taxon>
        <taxon>Streptomyces</taxon>
    </lineage>
</organism>
<keyword evidence="2" id="KW-0472">Membrane</keyword>
<evidence type="ECO:0000256" key="1">
    <source>
        <dbReference type="SAM" id="MobiDB-lite"/>
    </source>
</evidence>
<gene>
    <name evidence="3" type="ORF">ADL29_04355</name>
</gene>
<feature type="transmembrane region" description="Helical" evidence="2">
    <location>
        <begin position="59"/>
        <end position="77"/>
    </location>
</feature>
<keyword evidence="4" id="KW-1185">Reference proteome</keyword>
<dbReference type="EMBL" id="LGKG01000013">
    <property type="protein sequence ID" value="KPC66198.1"/>
    <property type="molecule type" value="Genomic_DNA"/>
</dbReference>
<sequence>MSAPPPYQNQPQQPYGYQQPPQQPYGYQQAPPQQQYGQPQPPRGPQRPQRPQPTLLQRLRGVIIVLAVVVGVGWYIWDYNTNPHGGKAKAEAAASASAAADEAYDKKHNPKAGDCVKITGPDDSPEVTIVGCDSAEAQYKYGKTVYGGESCGAPYTTSITTTGRHTHYTRCFTKV</sequence>
<reference evidence="4" key="1">
    <citation type="submission" date="2015-07" db="EMBL/GenBank/DDBJ databases">
        <authorList>
            <person name="Ju K.-S."/>
            <person name="Doroghazi J.R."/>
            <person name="Metcalf W.W."/>
        </authorList>
    </citation>
    <scope>NUCLEOTIDE SEQUENCE [LARGE SCALE GENOMIC DNA]</scope>
    <source>
        <strain evidence="4">NRRL ISP-5002</strain>
    </source>
</reference>
<dbReference type="AlphaFoldDB" id="A0A0N0Y119"/>
<dbReference type="RefSeq" id="WP_053922428.1">
    <property type="nucleotide sequence ID" value="NZ_LGKG01000013.1"/>
</dbReference>
<keyword evidence="2" id="KW-0812">Transmembrane</keyword>
<evidence type="ECO:0000256" key="2">
    <source>
        <dbReference type="SAM" id="Phobius"/>
    </source>
</evidence>